<dbReference type="OrthoDB" id="4961906at2"/>
<feature type="repeat" description="TPR" evidence="1">
    <location>
        <begin position="142"/>
        <end position="175"/>
    </location>
</feature>
<dbReference type="PROSITE" id="PS50293">
    <property type="entry name" value="TPR_REGION"/>
    <property type="match status" value="2"/>
</dbReference>
<feature type="repeat" description="TPR" evidence="1">
    <location>
        <begin position="108"/>
        <end position="141"/>
    </location>
</feature>
<evidence type="ECO:0000313" key="3">
    <source>
        <dbReference type="Proteomes" id="UP000280346"/>
    </source>
</evidence>
<dbReference type="SUPFAM" id="SSF53756">
    <property type="entry name" value="UDP-Glycosyltransferase/glycogen phosphorylase"/>
    <property type="match status" value="2"/>
</dbReference>
<organism evidence="2 3">
    <name type="scientific">Azospirillum doebereinerae</name>
    <dbReference type="NCBI Taxonomy" id="92933"/>
    <lineage>
        <taxon>Bacteria</taxon>
        <taxon>Pseudomonadati</taxon>
        <taxon>Pseudomonadota</taxon>
        <taxon>Alphaproteobacteria</taxon>
        <taxon>Rhodospirillales</taxon>
        <taxon>Azospirillaceae</taxon>
        <taxon>Azospirillum</taxon>
    </lineage>
</organism>
<dbReference type="Pfam" id="PF00515">
    <property type="entry name" value="TPR_1"/>
    <property type="match status" value="1"/>
</dbReference>
<feature type="repeat" description="TPR" evidence="1">
    <location>
        <begin position="679"/>
        <end position="712"/>
    </location>
</feature>
<dbReference type="PANTHER" id="PTHR44809:SF1">
    <property type="entry name" value="PROTEIN O-MANNOSYL-TRANSFERASE TMTC1"/>
    <property type="match status" value="1"/>
</dbReference>
<dbReference type="SUPFAM" id="SSF48452">
    <property type="entry name" value="TPR-like"/>
    <property type="match status" value="3"/>
</dbReference>
<dbReference type="EMBL" id="RZIJ01000003">
    <property type="protein sequence ID" value="RUQ74582.1"/>
    <property type="molecule type" value="Genomic_DNA"/>
</dbReference>
<feature type="repeat" description="TPR" evidence="1">
    <location>
        <begin position="278"/>
        <end position="311"/>
    </location>
</feature>
<dbReference type="AlphaFoldDB" id="A0A3S0XPZ5"/>
<accession>A0A3S0XPZ5</accession>
<evidence type="ECO:0000313" key="2">
    <source>
        <dbReference type="EMBL" id="RUQ74582.1"/>
    </source>
</evidence>
<keyword evidence="1" id="KW-0802">TPR repeat</keyword>
<dbReference type="Pfam" id="PF14559">
    <property type="entry name" value="TPR_19"/>
    <property type="match status" value="2"/>
</dbReference>
<dbReference type="PROSITE" id="PS50005">
    <property type="entry name" value="TPR"/>
    <property type="match status" value="11"/>
</dbReference>
<feature type="repeat" description="TPR" evidence="1">
    <location>
        <begin position="645"/>
        <end position="678"/>
    </location>
</feature>
<dbReference type="Gene3D" id="1.25.40.10">
    <property type="entry name" value="Tetratricopeptide repeat domain"/>
    <property type="match status" value="8"/>
</dbReference>
<keyword evidence="3" id="KW-1185">Reference proteome</keyword>
<feature type="repeat" description="TPR" evidence="1">
    <location>
        <begin position="210"/>
        <end position="243"/>
    </location>
</feature>
<protein>
    <submittedName>
        <fullName evidence="2">Tetratricopeptide repeat protein</fullName>
    </submittedName>
</protein>
<comment type="caution">
    <text evidence="2">The sequence shown here is derived from an EMBL/GenBank/DDBJ whole genome shotgun (WGS) entry which is preliminary data.</text>
</comment>
<proteinExistence type="predicted"/>
<dbReference type="Proteomes" id="UP000280346">
    <property type="component" value="Unassembled WGS sequence"/>
</dbReference>
<dbReference type="PANTHER" id="PTHR44809">
    <property type="match status" value="1"/>
</dbReference>
<dbReference type="InterPro" id="IPR052943">
    <property type="entry name" value="TMTC_O-mannosyl-trnsfr"/>
</dbReference>
<gene>
    <name evidence="2" type="ORF">EJ913_05950</name>
</gene>
<feature type="repeat" description="TPR" evidence="1">
    <location>
        <begin position="781"/>
        <end position="814"/>
    </location>
</feature>
<dbReference type="Pfam" id="PF13424">
    <property type="entry name" value="TPR_12"/>
    <property type="match status" value="1"/>
</dbReference>
<feature type="repeat" description="TPR" evidence="1">
    <location>
        <begin position="713"/>
        <end position="746"/>
    </location>
</feature>
<feature type="repeat" description="TPR" evidence="1">
    <location>
        <begin position="74"/>
        <end position="107"/>
    </location>
</feature>
<reference evidence="2 3" key="1">
    <citation type="submission" date="2018-12" db="EMBL/GenBank/DDBJ databases">
        <authorList>
            <person name="Yang Y."/>
        </authorList>
    </citation>
    <scope>NUCLEOTIDE SEQUENCE [LARGE SCALE GENOMIC DNA]</scope>
    <source>
        <strain evidence="2 3">GSF71</strain>
    </source>
</reference>
<dbReference type="InterPro" id="IPR019734">
    <property type="entry name" value="TPR_rpt"/>
</dbReference>
<sequence>MERAMDDNTLAQAVAHHQAGRFQAAEEGYRAVLAADPHHADALHLLGVVALQTGGHEAAVDLIGRAIERERGVAAYWDNFGSALAGAGRRTDAVQAHRNAILLNPENAQARHNLGNALAALDRHAPAERMFATALALRPDYAKAWYNLGNTERALGRSGQSIAALSHAVRLVPGMAEAHNNLGDALASAGRLAEAVAQHRMAVFLRPDDAKAHYNLGAILQQQGAYEGAEIAYREALKRHPRHAAALNNLGSVLKRLGRPDQAELCHRQALELHPEFVEARYNLGNALQAQAKYKEAEACYEEALAQEPDLATASYNLSLLALLHGDLERGWMGYERRFAAGEVHPDRRIPLPLWSGETLRGRRLLVWREQGVGDEILFASCYPDLLAWGGGRVTIECDSRLVPLFARSFPTATVRAQRCTEDGAETVEPPDCDLQVPAGGLPHRLRDALATFEPQPAWLVPDPSLVAAWRKRLAALGPGLKVGIGWRSQLMTEERRAAYTRLDQWGAILAVPGIDFVNLQYDDCDTEIRQAEARFGVRIHRWADLDLKDDFDGAAALVANLDLVISPAMSAGELAGALGVPVWRFGGRDWTQLGTGVRPWFPSMRLFQPRPGETLEDALGQIARALRATGNVARDAVRPPRPDTESLLSGALSHHRAGRLDEAETAYRAVIEADPNHADALHLLGLLYHQCGHQADAERLIADALRREPDFPTAWNHLGLIHEAEDRTGAAGHAFTRALALRPDFPEALTHLGLNRQKGKQGADAQRLHRRSIALAPENPAPHTNLGHALELEGRYPEATAHYRRAVALRPDVPDAHNNLATMANLAGRPEDTAPHLRRALRLDPGFALAAWNLGLLSLADGDIAAGWAGYGRRFSARQLQRARRIPRPEWRGEALTGRRLLVWSEQGVGDEILFASCFDALEGLDGPVTVECDRRLVSLFARSFPHVAVRAESVDAQGRETVDPPDCDLQAAAGALPALFRTKLGDFPRRAACLTPDPARVALWRDRLAALGPGLRVGLAWRSQIVTAQRQGAYTTLADWRALLDLPGVVTVNLQYGDCAAELAAVEHAGVGRAGVGQDGRRLHRWDDLNLKDDFEGVAALMANLDLVLSPATAAGELAGALGVPVWRLGTRDWTQLGAGVRPWFPSMRLIQPRPGEGLADAVTHAIRALAALSV</sequence>
<feature type="repeat" description="TPR" evidence="1">
    <location>
        <begin position="176"/>
        <end position="209"/>
    </location>
</feature>
<dbReference type="SMART" id="SM00028">
    <property type="entry name" value="TPR"/>
    <property type="match status" value="15"/>
</dbReference>
<dbReference type="Pfam" id="PF13432">
    <property type="entry name" value="TPR_16"/>
    <property type="match status" value="2"/>
</dbReference>
<feature type="repeat" description="TPR" evidence="1">
    <location>
        <begin position="244"/>
        <end position="277"/>
    </location>
</feature>
<dbReference type="InterPro" id="IPR011990">
    <property type="entry name" value="TPR-like_helical_dom_sf"/>
</dbReference>
<name>A0A3S0XPZ5_9PROT</name>
<evidence type="ECO:0000256" key="1">
    <source>
        <dbReference type="PROSITE-ProRule" id="PRU00339"/>
    </source>
</evidence>